<protein>
    <recommendedName>
        <fullName evidence="2">Thiamine-binding protein domain-containing protein</fullName>
    </recommendedName>
</protein>
<evidence type="ECO:0000259" key="2">
    <source>
        <dbReference type="Pfam" id="PF01910"/>
    </source>
</evidence>
<proteinExistence type="inferred from homology"/>
<dbReference type="InterPro" id="IPR029756">
    <property type="entry name" value="MTH1187/YkoF-like"/>
</dbReference>
<dbReference type="Proteomes" id="UP000003280">
    <property type="component" value="Unassembled WGS sequence"/>
</dbReference>
<dbReference type="PANTHER" id="PTHR33777:SF1">
    <property type="entry name" value="UPF0045 PROTEIN ECM15"/>
    <property type="match status" value="1"/>
</dbReference>
<dbReference type="HOGENOM" id="CLU_137479_3_1_9"/>
<dbReference type="GO" id="GO:0005829">
    <property type="term" value="C:cytosol"/>
    <property type="evidence" value="ECO:0007669"/>
    <property type="project" value="TreeGrafter"/>
</dbReference>
<feature type="domain" description="Thiamine-binding protein" evidence="2">
    <location>
        <begin position="9"/>
        <end position="101"/>
    </location>
</feature>
<reference evidence="3 4" key="1">
    <citation type="submission" date="2010-07" db="EMBL/GenBank/DDBJ databases">
        <authorList>
            <person name="Muzny D."/>
            <person name="Qin X."/>
            <person name="Deng J."/>
            <person name="Jiang H."/>
            <person name="Liu Y."/>
            <person name="Qu J."/>
            <person name="Song X.-Z."/>
            <person name="Zhang L."/>
            <person name="Thornton R."/>
            <person name="Coyle M."/>
            <person name="Francisco L."/>
            <person name="Jackson L."/>
            <person name="Javaid M."/>
            <person name="Korchina V."/>
            <person name="Kovar C."/>
            <person name="Mata R."/>
            <person name="Mathew T."/>
            <person name="Ngo R."/>
            <person name="Nguyen L."/>
            <person name="Nguyen N."/>
            <person name="Okwuonu G."/>
            <person name="Ongeri F."/>
            <person name="Pham C."/>
            <person name="Simmons D."/>
            <person name="Wilczek-Boney K."/>
            <person name="Hale W."/>
            <person name="Jakkamsetti A."/>
            <person name="Pham P."/>
            <person name="Ruth R."/>
            <person name="San Lucas F."/>
            <person name="Warren J."/>
            <person name="Zhang J."/>
            <person name="Zhao Z."/>
            <person name="Zhou C."/>
            <person name="Zhu D."/>
            <person name="Lee S."/>
            <person name="Bess C."/>
            <person name="Blankenburg K."/>
            <person name="Forbes L."/>
            <person name="Fu Q."/>
            <person name="Gubbala S."/>
            <person name="Hirani K."/>
            <person name="Jayaseelan J.C."/>
            <person name="Lara F."/>
            <person name="Munidasa M."/>
            <person name="Palculict T."/>
            <person name="Patil S."/>
            <person name="Pu L.-L."/>
            <person name="Saada N."/>
            <person name="Tang L."/>
            <person name="Weissenberger G."/>
            <person name="Zhu Y."/>
            <person name="Hemphill L."/>
            <person name="Shang Y."/>
            <person name="Youmans B."/>
            <person name="Ayvaz T."/>
            <person name="Ross M."/>
            <person name="Santibanez J."/>
            <person name="Aqrawi P."/>
            <person name="Gross S."/>
            <person name="Joshi V."/>
            <person name="Fowler G."/>
            <person name="Nazareth L."/>
            <person name="Reid J."/>
            <person name="Worley K."/>
            <person name="Petrosino J."/>
            <person name="Highlander S."/>
            <person name="Gibbs R."/>
        </authorList>
    </citation>
    <scope>NUCLEOTIDE SEQUENCE [LARGE SCALE GENOMIC DNA]</scope>
    <source>
        <strain evidence="3 4">ATCC BAA-1640</strain>
    </source>
</reference>
<dbReference type="InterPro" id="IPR051614">
    <property type="entry name" value="UPF0045_domain"/>
</dbReference>
<dbReference type="NCBIfam" id="TIGR00106">
    <property type="entry name" value="MTH1187 family thiamine-binding protein"/>
    <property type="match status" value="1"/>
</dbReference>
<dbReference type="SUPFAM" id="SSF89957">
    <property type="entry name" value="MTH1187/YkoF-like"/>
    <property type="match status" value="1"/>
</dbReference>
<evidence type="ECO:0000313" key="3">
    <source>
        <dbReference type="EMBL" id="EFM25862.1"/>
    </source>
</evidence>
<gene>
    <name evidence="3" type="ORF">HMPREF9225_0406</name>
</gene>
<dbReference type="InterPro" id="IPR002767">
    <property type="entry name" value="Thiamine_BP"/>
</dbReference>
<sequence>MEVIMVVCELTLVPIGTETTSVSKYVAGALDSIADMKNITFALNPMGTVIEAPDLDTMYEAIKRMQESVFLNGANRVYSVVKIDDRRDKERSFMEKIDSVESKRKK</sequence>
<name>E0NJR7_9FIRM</name>
<comment type="similarity">
    <text evidence="1">Belongs to the UPF0045 family.</text>
</comment>
<dbReference type="eggNOG" id="COG0011">
    <property type="taxonomic scope" value="Bacteria"/>
</dbReference>
<evidence type="ECO:0000313" key="4">
    <source>
        <dbReference type="Proteomes" id="UP000003280"/>
    </source>
</evidence>
<dbReference type="STRING" id="862517.HMPREF9225_0406"/>
<dbReference type="AlphaFoldDB" id="E0NJR7"/>
<dbReference type="Gene3D" id="3.30.70.930">
    <property type="match status" value="1"/>
</dbReference>
<dbReference type="PANTHER" id="PTHR33777">
    <property type="entry name" value="UPF0045 PROTEIN ECM15"/>
    <property type="match status" value="1"/>
</dbReference>
<evidence type="ECO:0000256" key="1">
    <source>
        <dbReference type="ARBA" id="ARBA00010272"/>
    </source>
</evidence>
<dbReference type="EMBL" id="AEEH01000019">
    <property type="protein sequence ID" value="EFM25862.1"/>
    <property type="molecule type" value="Genomic_DNA"/>
</dbReference>
<keyword evidence="4" id="KW-1185">Reference proteome</keyword>
<comment type="caution">
    <text evidence="3">The sequence shown here is derived from an EMBL/GenBank/DDBJ whole genome shotgun (WGS) entry which is preliminary data.</text>
</comment>
<accession>E0NJR7</accession>
<dbReference type="Pfam" id="PF01910">
    <property type="entry name" value="Thiamine_BP"/>
    <property type="match status" value="1"/>
</dbReference>
<organism evidence="3 4">
    <name type="scientific">Peptoniphilus duerdenii ATCC BAA-1640</name>
    <dbReference type="NCBI Taxonomy" id="862517"/>
    <lineage>
        <taxon>Bacteria</taxon>
        <taxon>Bacillati</taxon>
        <taxon>Bacillota</taxon>
        <taxon>Tissierellia</taxon>
        <taxon>Tissierellales</taxon>
        <taxon>Peptoniphilaceae</taxon>
        <taxon>Peptoniphilus</taxon>
    </lineage>
</organism>